<comment type="caution">
    <text evidence="2">The sequence shown here is derived from an EMBL/GenBank/DDBJ whole genome shotgun (WGS) entry which is preliminary data.</text>
</comment>
<evidence type="ECO:0000313" key="2">
    <source>
        <dbReference type="EMBL" id="KAK1876577.1"/>
    </source>
</evidence>
<evidence type="ECO:0000256" key="1">
    <source>
        <dbReference type="SAM" id="MobiDB-lite"/>
    </source>
</evidence>
<protein>
    <submittedName>
        <fullName evidence="2">Diglucosylglycerate octanoyltransferase</fullName>
    </submittedName>
</protein>
<dbReference type="AlphaFoldDB" id="A0AAD9ET18"/>
<organism evidence="2 3">
    <name type="scientific">Dissostichus eleginoides</name>
    <name type="common">Patagonian toothfish</name>
    <name type="synonym">Dissostichus amissus</name>
    <dbReference type="NCBI Taxonomy" id="100907"/>
    <lineage>
        <taxon>Eukaryota</taxon>
        <taxon>Metazoa</taxon>
        <taxon>Chordata</taxon>
        <taxon>Craniata</taxon>
        <taxon>Vertebrata</taxon>
        <taxon>Euteleostomi</taxon>
        <taxon>Actinopterygii</taxon>
        <taxon>Neopterygii</taxon>
        <taxon>Teleostei</taxon>
        <taxon>Neoteleostei</taxon>
        <taxon>Acanthomorphata</taxon>
        <taxon>Eupercaria</taxon>
        <taxon>Perciformes</taxon>
        <taxon>Notothenioidei</taxon>
        <taxon>Nototheniidae</taxon>
        <taxon>Dissostichus</taxon>
    </lineage>
</organism>
<sequence length="142" mass="15199">MLPSDERTDCCFQKKLDKQASPEKRSCKSGLHAEEKRKGAGLWCELGETGTCGNRQPGCRPTSQADQKGPDTHQLSFTGVKACLALCAYSGRGSPPPTHPAGVERGMWSSDCHSSVSSASAQPHMHIGRVENKPPLLASPQI</sequence>
<gene>
    <name evidence="2" type="ORF">KUDE01_001900</name>
</gene>
<dbReference type="EMBL" id="JASDAP010000028">
    <property type="protein sequence ID" value="KAK1876577.1"/>
    <property type="molecule type" value="Genomic_DNA"/>
</dbReference>
<feature type="region of interest" description="Disordered" evidence="1">
    <location>
        <begin position="94"/>
        <end position="142"/>
    </location>
</feature>
<reference evidence="2" key="1">
    <citation type="submission" date="2023-04" db="EMBL/GenBank/DDBJ databases">
        <title>Chromosome-level genome of Chaenocephalus aceratus.</title>
        <authorList>
            <person name="Park H."/>
        </authorList>
    </citation>
    <scope>NUCLEOTIDE SEQUENCE</scope>
    <source>
        <strain evidence="2">DE</strain>
        <tissue evidence="2">Muscle</tissue>
    </source>
</reference>
<keyword evidence="3" id="KW-1185">Reference proteome</keyword>
<accession>A0AAD9ET18</accession>
<feature type="compositionally biased region" description="Low complexity" evidence="1">
    <location>
        <begin position="109"/>
        <end position="120"/>
    </location>
</feature>
<name>A0AAD9ET18_DISEL</name>
<feature type="region of interest" description="Disordered" evidence="1">
    <location>
        <begin position="54"/>
        <end position="73"/>
    </location>
</feature>
<proteinExistence type="predicted"/>
<evidence type="ECO:0000313" key="3">
    <source>
        <dbReference type="Proteomes" id="UP001228049"/>
    </source>
</evidence>
<dbReference type="Proteomes" id="UP001228049">
    <property type="component" value="Unassembled WGS sequence"/>
</dbReference>